<sequence length="67" mass="7667">MSSPIDDKDFDLISTLYHATQGAHRSDGYARDAESRSDSEVQEFFKKASQQYSNLADEARQLIKQRL</sequence>
<comment type="caution">
    <text evidence="1">The sequence shown here is derived from an EMBL/GenBank/DDBJ whole genome shotgun (WGS) entry which is preliminary data.</text>
</comment>
<gene>
    <name evidence="1" type="ORF">C1H69_10980</name>
</gene>
<name>A0A2N7U427_9GAMM</name>
<dbReference type="Proteomes" id="UP000235803">
    <property type="component" value="Unassembled WGS sequence"/>
</dbReference>
<keyword evidence="2" id="KW-1185">Reference proteome</keyword>
<evidence type="ECO:0000313" key="1">
    <source>
        <dbReference type="EMBL" id="PMR75195.1"/>
    </source>
</evidence>
<reference evidence="1 2" key="1">
    <citation type="submission" date="2018-01" db="EMBL/GenBank/DDBJ databases">
        <title>Halomonas endophytica sp. nov., isolated from storage liquid in the stems of Populus euphratica.</title>
        <authorList>
            <person name="Chen C."/>
        </authorList>
    </citation>
    <scope>NUCLEOTIDE SEQUENCE [LARGE SCALE GENOMIC DNA]</scope>
    <source>
        <strain evidence="1 2">MC28</strain>
    </source>
</reference>
<dbReference type="OrthoDB" id="495805at2"/>
<evidence type="ECO:0000313" key="2">
    <source>
        <dbReference type="Proteomes" id="UP000235803"/>
    </source>
</evidence>
<proteinExistence type="predicted"/>
<protein>
    <submittedName>
        <fullName evidence="1">Uncharacterized protein</fullName>
    </submittedName>
</protein>
<accession>A0A2N7U427</accession>
<dbReference type="AlphaFoldDB" id="A0A2N7U427"/>
<organism evidence="1 2">
    <name type="scientific">Billgrantia endophytica</name>
    <dbReference type="NCBI Taxonomy" id="2033802"/>
    <lineage>
        <taxon>Bacteria</taxon>
        <taxon>Pseudomonadati</taxon>
        <taxon>Pseudomonadota</taxon>
        <taxon>Gammaproteobacteria</taxon>
        <taxon>Oceanospirillales</taxon>
        <taxon>Halomonadaceae</taxon>
        <taxon>Billgrantia</taxon>
    </lineage>
</organism>
<dbReference type="EMBL" id="PNRF01000021">
    <property type="protein sequence ID" value="PMR75195.1"/>
    <property type="molecule type" value="Genomic_DNA"/>
</dbReference>
<dbReference type="RefSeq" id="WP_102653449.1">
    <property type="nucleotide sequence ID" value="NZ_PNRF01000021.1"/>
</dbReference>